<organism evidence="1 2">
    <name type="scientific">Dolichospermum planctonicum CS-1226</name>
    <dbReference type="NCBI Taxonomy" id="3021751"/>
    <lineage>
        <taxon>Bacteria</taxon>
        <taxon>Bacillati</taxon>
        <taxon>Cyanobacteriota</taxon>
        <taxon>Cyanophyceae</taxon>
        <taxon>Nostocales</taxon>
        <taxon>Aphanizomenonaceae</taxon>
        <taxon>Dolichospermum</taxon>
        <taxon>Dolichospermum planctonicum</taxon>
    </lineage>
</organism>
<sequence>MPTIFSTRKLLGIILTGLIVTSCGGGTSSNTEGTSSNTNPKTLTINVPSLGYSATLDKTTTSADIGRVRTELREQCKNIFTIGSRSQARCLSEVADAARAAILFINN</sequence>
<dbReference type="RefSeq" id="WP_271797416.1">
    <property type="nucleotide sequence ID" value="NZ_JAQMUC010000096.1"/>
</dbReference>
<evidence type="ECO:0000313" key="2">
    <source>
        <dbReference type="Proteomes" id="UP001211249"/>
    </source>
</evidence>
<dbReference type="Proteomes" id="UP001211249">
    <property type="component" value="Unassembled WGS sequence"/>
</dbReference>
<keyword evidence="2" id="KW-1185">Reference proteome</keyword>
<evidence type="ECO:0008006" key="3">
    <source>
        <dbReference type="Google" id="ProtNLM"/>
    </source>
</evidence>
<evidence type="ECO:0000313" key="1">
    <source>
        <dbReference type="EMBL" id="MDB9537775.1"/>
    </source>
</evidence>
<proteinExistence type="predicted"/>
<gene>
    <name evidence="1" type="ORF">PN451_18380</name>
</gene>
<protein>
    <recommendedName>
        <fullName evidence="3">UrcA family protein</fullName>
    </recommendedName>
</protein>
<dbReference type="EMBL" id="JAQMUC010000096">
    <property type="protein sequence ID" value="MDB9537775.1"/>
    <property type="molecule type" value="Genomic_DNA"/>
</dbReference>
<accession>A0ABT5AKG0</accession>
<name>A0ABT5AKG0_9CYAN</name>
<comment type="caution">
    <text evidence="1">The sequence shown here is derived from an EMBL/GenBank/DDBJ whole genome shotgun (WGS) entry which is preliminary data.</text>
</comment>
<reference evidence="1 2" key="1">
    <citation type="submission" date="2023-01" db="EMBL/GenBank/DDBJ databases">
        <title>Genomes from the Australian National Cyanobacteria Reference Collection.</title>
        <authorList>
            <person name="Willis A."/>
            <person name="Lee E.M.F."/>
        </authorList>
    </citation>
    <scope>NUCLEOTIDE SEQUENCE [LARGE SCALE GENOMIC DNA]</scope>
    <source>
        <strain evidence="1 2">CS-1226</strain>
    </source>
</reference>